<dbReference type="CDD" id="cd01171">
    <property type="entry name" value="YXKO-related"/>
    <property type="match status" value="1"/>
</dbReference>
<dbReference type="PIRSF" id="PIRSF017184">
    <property type="entry name" value="Nnr"/>
    <property type="match status" value="1"/>
</dbReference>
<evidence type="ECO:0000256" key="9">
    <source>
        <dbReference type="ARBA" id="ARBA00022958"/>
    </source>
</evidence>
<keyword evidence="6 17" id="KW-0547">Nucleotide-binding</keyword>
<comment type="similarity">
    <text evidence="3 19">In the N-terminal section; belongs to the NnrE/AIBP family.</text>
</comment>
<dbReference type="InterPro" id="IPR029056">
    <property type="entry name" value="Ribokinase-like"/>
</dbReference>
<keyword evidence="23" id="KW-1185">Reference proteome</keyword>
<keyword evidence="7 17" id="KW-0067">ATP-binding</keyword>
<dbReference type="AlphaFoldDB" id="A0A5M8QXD4"/>
<evidence type="ECO:0000256" key="18">
    <source>
        <dbReference type="HAMAP-Rule" id="MF_01966"/>
    </source>
</evidence>
<protein>
    <recommendedName>
        <fullName evidence="19">Bifunctional NAD(P)H-hydrate repair enzyme</fullName>
    </recommendedName>
    <alternativeName>
        <fullName evidence="19">Nicotinamide nucleotide repair protein</fullName>
    </alternativeName>
    <domain>
        <recommendedName>
            <fullName evidence="19">ADP-dependent (S)-NAD(P)H-hydrate dehydratase</fullName>
            <ecNumber evidence="19">4.2.1.136</ecNumber>
        </recommendedName>
        <alternativeName>
            <fullName evidence="19">ADP-dependent NAD(P)HX dehydratase</fullName>
        </alternativeName>
    </domain>
    <domain>
        <recommendedName>
            <fullName evidence="19">NAD(P)H-hydrate epimerase</fullName>
            <ecNumber evidence="19">5.1.99.6</ecNumber>
        </recommendedName>
    </domain>
</protein>
<dbReference type="Pfam" id="PF01256">
    <property type="entry name" value="Carb_kinase"/>
    <property type="match status" value="1"/>
</dbReference>
<dbReference type="SUPFAM" id="SSF53613">
    <property type="entry name" value="Ribokinase-like"/>
    <property type="match status" value="1"/>
</dbReference>
<feature type="domain" description="YjeF N-terminal" evidence="21">
    <location>
        <begin position="9"/>
        <end position="215"/>
    </location>
</feature>
<dbReference type="PANTHER" id="PTHR12592">
    <property type="entry name" value="ATP-DEPENDENT (S)-NAD(P)H-HYDRATE DEHYDRATASE FAMILY MEMBER"/>
    <property type="match status" value="1"/>
</dbReference>
<evidence type="ECO:0000256" key="8">
    <source>
        <dbReference type="ARBA" id="ARBA00022857"/>
    </source>
</evidence>
<dbReference type="GO" id="GO:0046872">
    <property type="term" value="F:metal ion binding"/>
    <property type="evidence" value="ECO:0007669"/>
    <property type="project" value="UniProtKB-UniRule"/>
</dbReference>
<feature type="binding site" evidence="18">
    <location>
        <begin position="57"/>
        <end position="61"/>
    </location>
    <ligand>
        <name>(6S)-NADPHX</name>
        <dbReference type="ChEBI" id="CHEBI:64076"/>
    </ligand>
</feature>
<keyword evidence="12 17" id="KW-0456">Lyase</keyword>
<keyword evidence="13" id="KW-0511">Multifunctional enzyme</keyword>
<comment type="similarity">
    <text evidence="17">Belongs to the NnrD/CARKD family.</text>
</comment>
<evidence type="ECO:0000256" key="4">
    <source>
        <dbReference type="ARBA" id="ARBA00009524"/>
    </source>
</evidence>
<sequence>MKILNVEQIRQLDVYTIENEPISSVDLMERASNGFVRWFCNQFVNTRPVCIFCGKGNNGGDGLAIARILASMDYHVNVYIVEHSTDASADFQANLERLKNTVQPNSIQTPADFPEIAPETVLIDAMLGSGLSRPAQGILAEIIKAINDLPNKTVSVDIASGLYADKANEKDDVIIKPDYTVTFQFPKLAFMLPQNALFAGEWHMADIGLSKDFILEAQTPYYFTEKQNAEAIIKPREKFSHKGTFGHALLIAGSFGKMGAAVLSGKACLRSGVGLLTMHFPACGYDIMQISIPEAMAVPDENEKYISELPDLESYTAIGIGPGLSKDAATVKVLEKLLDSVKVPLIIDADALNMLSENRFLLDKLPENTILTPHPKEFQRLAGDSKNEYERLENGRQFAMKHKVIICLKGANTAVILPNGEVHFNSTGNAGMATGGTGDVLTGIITSLLAQKYAPADAAILGVYEHGLAGDRAAGKKGQSALIASDVVDCLGW</sequence>
<reference evidence="22 23" key="1">
    <citation type="submission" date="2019-05" db="EMBL/GenBank/DDBJ databases">
        <authorList>
            <person name="Qu J.-H."/>
        </authorList>
    </citation>
    <scope>NUCLEOTIDE SEQUENCE [LARGE SCALE GENOMIC DNA]</scope>
    <source>
        <strain evidence="22 23">NS28</strain>
    </source>
</reference>
<feature type="binding site" evidence="18">
    <location>
        <position position="124"/>
    </location>
    <ligand>
        <name>K(+)</name>
        <dbReference type="ChEBI" id="CHEBI:29103"/>
    </ligand>
</feature>
<feature type="binding site" evidence="18">
    <location>
        <position position="58"/>
    </location>
    <ligand>
        <name>K(+)</name>
        <dbReference type="ChEBI" id="CHEBI:29103"/>
    </ligand>
</feature>
<dbReference type="RefSeq" id="WP_139013460.1">
    <property type="nucleotide sequence ID" value="NZ_VBSN01000049.1"/>
</dbReference>
<evidence type="ECO:0000259" key="21">
    <source>
        <dbReference type="PROSITE" id="PS51385"/>
    </source>
</evidence>
<dbReference type="Gene3D" id="3.40.50.10260">
    <property type="entry name" value="YjeF N-terminal domain"/>
    <property type="match status" value="1"/>
</dbReference>
<dbReference type="Proteomes" id="UP000323994">
    <property type="component" value="Unassembled WGS sequence"/>
</dbReference>
<comment type="similarity">
    <text evidence="4 19">In the C-terminal section; belongs to the NnrD/CARKD family.</text>
</comment>
<feature type="binding site" evidence="18">
    <location>
        <position position="160"/>
    </location>
    <ligand>
        <name>K(+)</name>
        <dbReference type="ChEBI" id="CHEBI:29103"/>
    </ligand>
</feature>
<keyword evidence="8 17" id="KW-0521">NADP</keyword>
<feature type="domain" description="YjeF C-terminal" evidence="20">
    <location>
        <begin position="225"/>
        <end position="493"/>
    </location>
</feature>
<dbReference type="PROSITE" id="PS51383">
    <property type="entry name" value="YJEF_C_3"/>
    <property type="match status" value="1"/>
</dbReference>
<comment type="caution">
    <text evidence="22">The sequence shown here is derived from an EMBL/GenBank/DDBJ whole genome shotgun (WGS) entry which is preliminary data.</text>
</comment>
<dbReference type="NCBIfam" id="TIGR00197">
    <property type="entry name" value="yjeF_nterm"/>
    <property type="match status" value="1"/>
</dbReference>
<evidence type="ECO:0000256" key="6">
    <source>
        <dbReference type="ARBA" id="ARBA00022741"/>
    </source>
</evidence>
<name>A0A5M8QXD4_9BACT</name>
<feature type="binding site" evidence="18">
    <location>
        <begin position="128"/>
        <end position="134"/>
    </location>
    <ligand>
        <name>(6S)-NADPHX</name>
        <dbReference type="ChEBI" id="CHEBI:64076"/>
    </ligand>
</feature>
<organism evidence="22 23">
    <name type="scientific">Dyadobacter flavalbus</name>
    <dbReference type="NCBI Taxonomy" id="2579942"/>
    <lineage>
        <taxon>Bacteria</taxon>
        <taxon>Pseudomonadati</taxon>
        <taxon>Bacteroidota</taxon>
        <taxon>Cytophagia</taxon>
        <taxon>Cytophagales</taxon>
        <taxon>Spirosomataceae</taxon>
        <taxon>Dyadobacter</taxon>
    </lineage>
</organism>
<dbReference type="PROSITE" id="PS51385">
    <property type="entry name" value="YJEF_N"/>
    <property type="match status" value="1"/>
</dbReference>
<feature type="binding site" evidence="17">
    <location>
        <position position="323"/>
    </location>
    <ligand>
        <name>(6S)-NADPHX</name>
        <dbReference type="ChEBI" id="CHEBI:64076"/>
    </ligand>
</feature>
<comment type="catalytic activity">
    <reaction evidence="16 17 19">
        <text>(6S)-NADPHX + ADP = AMP + phosphate + NADPH + H(+)</text>
        <dbReference type="Rhea" id="RHEA:32235"/>
        <dbReference type="ChEBI" id="CHEBI:15378"/>
        <dbReference type="ChEBI" id="CHEBI:43474"/>
        <dbReference type="ChEBI" id="CHEBI:57783"/>
        <dbReference type="ChEBI" id="CHEBI:64076"/>
        <dbReference type="ChEBI" id="CHEBI:456215"/>
        <dbReference type="ChEBI" id="CHEBI:456216"/>
        <dbReference type="EC" id="4.2.1.136"/>
    </reaction>
</comment>
<keyword evidence="9 18" id="KW-0630">Potassium</keyword>
<dbReference type="GO" id="GO:0046496">
    <property type="term" value="P:nicotinamide nucleotide metabolic process"/>
    <property type="evidence" value="ECO:0007669"/>
    <property type="project" value="UniProtKB-UniRule"/>
</dbReference>
<feature type="binding site" evidence="17">
    <location>
        <position position="260"/>
    </location>
    <ligand>
        <name>(6S)-NADPHX</name>
        <dbReference type="ChEBI" id="CHEBI:64076"/>
    </ligand>
</feature>
<dbReference type="PROSITE" id="PS01050">
    <property type="entry name" value="YJEF_C_2"/>
    <property type="match status" value="1"/>
</dbReference>
<dbReference type="GO" id="GO:0052856">
    <property type="term" value="F:NAD(P)HX epimerase activity"/>
    <property type="evidence" value="ECO:0007669"/>
    <property type="project" value="UniProtKB-UniRule"/>
</dbReference>
<evidence type="ECO:0000256" key="12">
    <source>
        <dbReference type="ARBA" id="ARBA00023239"/>
    </source>
</evidence>
<dbReference type="EC" id="5.1.99.6" evidence="19"/>
<feature type="binding site" evidence="17">
    <location>
        <begin position="409"/>
        <end position="413"/>
    </location>
    <ligand>
        <name>AMP</name>
        <dbReference type="ChEBI" id="CHEBI:456215"/>
    </ligand>
</feature>
<comment type="function">
    <text evidence="14 19">Bifunctional enzyme that catalyzes the epimerization of the S- and R-forms of NAD(P)HX and the dehydration of the S-form of NAD(P)HX at the expense of ADP, which is converted to AMP. This allows the repair of both epimers of NAD(P)HX, a damaged form of NAD(P)H that is a result of enzymatic or heat-dependent hydration.</text>
</comment>
<dbReference type="InterPro" id="IPR017953">
    <property type="entry name" value="Carbohydrate_kinase_pred_CS"/>
</dbReference>
<dbReference type="GO" id="GO:0005524">
    <property type="term" value="F:ATP binding"/>
    <property type="evidence" value="ECO:0007669"/>
    <property type="project" value="UniProtKB-UniRule"/>
</dbReference>
<evidence type="ECO:0000256" key="3">
    <source>
        <dbReference type="ARBA" id="ARBA00006001"/>
    </source>
</evidence>
<evidence type="ECO:0000256" key="16">
    <source>
        <dbReference type="ARBA" id="ARBA00049209"/>
    </source>
</evidence>
<accession>A0A5M8QXD4</accession>
<dbReference type="OrthoDB" id="9806925at2"/>
<dbReference type="GO" id="GO:0110051">
    <property type="term" value="P:metabolite repair"/>
    <property type="evidence" value="ECO:0007669"/>
    <property type="project" value="TreeGrafter"/>
</dbReference>
<dbReference type="EMBL" id="VBSN01000049">
    <property type="protein sequence ID" value="KAA6438662.1"/>
    <property type="molecule type" value="Genomic_DNA"/>
</dbReference>
<dbReference type="GO" id="GO:0052855">
    <property type="term" value="F:ADP-dependent NAD(P)H-hydrate dehydratase activity"/>
    <property type="evidence" value="ECO:0007669"/>
    <property type="project" value="UniProtKB-UniRule"/>
</dbReference>
<dbReference type="InterPro" id="IPR030677">
    <property type="entry name" value="Nnr"/>
</dbReference>
<dbReference type="InterPro" id="IPR004443">
    <property type="entry name" value="YjeF_N_dom"/>
</dbReference>
<evidence type="ECO:0000313" key="22">
    <source>
        <dbReference type="EMBL" id="KAA6438662.1"/>
    </source>
</evidence>
<keyword evidence="10 17" id="KW-0520">NAD</keyword>
<proteinExistence type="inferred from homology"/>
<keyword evidence="11 18" id="KW-0413">Isomerase</keyword>
<comment type="function">
    <text evidence="17">Catalyzes the dehydration of the S-form of NAD(P)HX at the expense of ADP, which is converted to AMP. Together with NAD(P)HX epimerase, which catalyzes the epimerization of the S- and R-forms, the enzyme allows the repair of both epimers of NAD(P)HX, a damaged form of NAD(P)H that is a result of enzymatic or heat-dependent hydration.</text>
</comment>
<evidence type="ECO:0000256" key="17">
    <source>
        <dbReference type="HAMAP-Rule" id="MF_01965"/>
    </source>
</evidence>
<feature type="binding site" evidence="17">
    <location>
        <position position="438"/>
    </location>
    <ligand>
        <name>AMP</name>
        <dbReference type="ChEBI" id="CHEBI:456215"/>
    </ligand>
</feature>
<comment type="caution">
    <text evidence="18">Lacks conserved residue(s) required for the propagation of feature annotation.</text>
</comment>
<dbReference type="EC" id="4.2.1.136" evidence="19"/>
<evidence type="ECO:0000256" key="15">
    <source>
        <dbReference type="ARBA" id="ARBA00048238"/>
    </source>
</evidence>
<gene>
    <name evidence="17" type="primary">nnrD</name>
    <name evidence="18" type="synonym">nnrE</name>
    <name evidence="22" type="ORF">FEM33_18550</name>
</gene>
<dbReference type="PANTHER" id="PTHR12592:SF0">
    <property type="entry name" value="ATP-DEPENDENT (S)-NAD(P)H-HYDRATE DEHYDRATASE"/>
    <property type="match status" value="1"/>
</dbReference>
<evidence type="ECO:0000256" key="19">
    <source>
        <dbReference type="PIRNR" id="PIRNR017184"/>
    </source>
</evidence>
<feature type="binding site" evidence="17">
    <location>
        <position position="374"/>
    </location>
    <ligand>
        <name>(6S)-NADPHX</name>
        <dbReference type="ChEBI" id="CHEBI:64076"/>
    </ligand>
</feature>
<evidence type="ECO:0000256" key="10">
    <source>
        <dbReference type="ARBA" id="ARBA00023027"/>
    </source>
</evidence>
<evidence type="ECO:0000313" key="23">
    <source>
        <dbReference type="Proteomes" id="UP000323994"/>
    </source>
</evidence>
<evidence type="ECO:0000256" key="14">
    <source>
        <dbReference type="ARBA" id="ARBA00025153"/>
    </source>
</evidence>
<dbReference type="InterPro" id="IPR000631">
    <property type="entry name" value="CARKD"/>
</dbReference>
<feature type="binding site" evidence="17">
    <location>
        <position position="439"/>
    </location>
    <ligand>
        <name>(6S)-NADPHX</name>
        <dbReference type="ChEBI" id="CHEBI:64076"/>
    </ligand>
</feature>
<dbReference type="NCBIfam" id="TIGR00196">
    <property type="entry name" value="yjeF_cterm"/>
    <property type="match status" value="1"/>
</dbReference>
<comment type="catalytic activity">
    <reaction evidence="15 17 19">
        <text>(6S)-NADHX + ADP = AMP + phosphate + NADH + H(+)</text>
        <dbReference type="Rhea" id="RHEA:32223"/>
        <dbReference type="ChEBI" id="CHEBI:15378"/>
        <dbReference type="ChEBI" id="CHEBI:43474"/>
        <dbReference type="ChEBI" id="CHEBI:57945"/>
        <dbReference type="ChEBI" id="CHEBI:64074"/>
        <dbReference type="ChEBI" id="CHEBI:456215"/>
        <dbReference type="ChEBI" id="CHEBI:456216"/>
        <dbReference type="EC" id="4.2.1.136"/>
    </reaction>
</comment>
<dbReference type="Pfam" id="PF03853">
    <property type="entry name" value="YjeF_N"/>
    <property type="match status" value="1"/>
</dbReference>
<comment type="function">
    <text evidence="18">Catalyzes the epimerization of the S- and R-forms of NAD(P)HX, a damaged form of NAD(P)H that is a result of enzymatic or heat-dependent hydration. This is a prerequisite for the S-specific NAD(P)H-hydrate dehydratase to allow the repair of both epimers of NAD(P)HX.</text>
</comment>
<dbReference type="Gene3D" id="3.40.1190.20">
    <property type="match status" value="1"/>
</dbReference>
<comment type="cofactor">
    <cofactor evidence="17">
        <name>Mg(2+)</name>
        <dbReference type="ChEBI" id="CHEBI:18420"/>
    </cofactor>
</comment>
<comment type="catalytic activity">
    <reaction evidence="2 18 19">
        <text>(6R)-NADPHX = (6S)-NADPHX</text>
        <dbReference type="Rhea" id="RHEA:32227"/>
        <dbReference type="ChEBI" id="CHEBI:64076"/>
        <dbReference type="ChEBI" id="CHEBI:64077"/>
        <dbReference type="EC" id="5.1.99.6"/>
    </reaction>
</comment>
<dbReference type="HAMAP" id="MF_01966">
    <property type="entry name" value="NADHX_epimerase"/>
    <property type="match status" value="1"/>
</dbReference>
<evidence type="ECO:0000256" key="2">
    <source>
        <dbReference type="ARBA" id="ARBA00000909"/>
    </source>
</evidence>
<evidence type="ECO:0000256" key="11">
    <source>
        <dbReference type="ARBA" id="ARBA00023235"/>
    </source>
</evidence>
<comment type="subunit">
    <text evidence="17">Homotetramer.</text>
</comment>
<evidence type="ECO:0000256" key="13">
    <source>
        <dbReference type="ARBA" id="ARBA00023268"/>
    </source>
</evidence>
<evidence type="ECO:0000256" key="1">
    <source>
        <dbReference type="ARBA" id="ARBA00000013"/>
    </source>
</evidence>
<comment type="catalytic activity">
    <reaction evidence="1 18 19">
        <text>(6R)-NADHX = (6S)-NADHX</text>
        <dbReference type="Rhea" id="RHEA:32215"/>
        <dbReference type="ChEBI" id="CHEBI:64074"/>
        <dbReference type="ChEBI" id="CHEBI:64075"/>
        <dbReference type="EC" id="5.1.99.6"/>
    </reaction>
</comment>
<dbReference type="HAMAP" id="MF_01965">
    <property type="entry name" value="NADHX_dehydratase"/>
    <property type="match status" value="1"/>
</dbReference>
<keyword evidence="5 18" id="KW-0479">Metal-binding</keyword>
<comment type="cofactor">
    <cofactor evidence="18 19">
        <name>K(+)</name>
        <dbReference type="ChEBI" id="CHEBI:29103"/>
    </cofactor>
    <text evidence="18 19">Binds 1 potassium ion per subunit.</text>
</comment>
<dbReference type="InterPro" id="IPR036652">
    <property type="entry name" value="YjeF_N_dom_sf"/>
</dbReference>
<evidence type="ECO:0000256" key="7">
    <source>
        <dbReference type="ARBA" id="ARBA00022840"/>
    </source>
</evidence>
<evidence type="ECO:0000259" key="20">
    <source>
        <dbReference type="PROSITE" id="PS51383"/>
    </source>
</evidence>
<evidence type="ECO:0000256" key="5">
    <source>
        <dbReference type="ARBA" id="ARBA00022723"/>
    </source>
</evidence>
<dbReference type="SUPFAM" id="SSF64153">
    <property type="entry name" value="YjeF N-terminal domain-like"/>
    <property type="match status" value="1"/>
</dbReference>
<feature type="binding site" evidence="18">
    <location>
        <position position="157"/>
    </location>
    <ligand>
        <name>(6S)-NADPHX</name>
        <dbReference type="ChEBI" id="CHEBI:64076"/>
    </ligand>
</feature>
<comment type="similarity">
    <text evidence="18">Belongs to the NnrE/AIBP family.</text>
</comment>